<gene>
    <name evidence="1" type="ORF">DIZ80_07695</name>
</gene>
<dbReference type="Proteomes" id="UP000254266">
    <property type="component" value="Unassembled WGS sequence"/>
</dbReference>
<organism evidence="1 2">
    <name type="scientific">endosymbiont of Galathealinum brachiosum</name>
    <dbReference type="NCBI Taxonomy" id="2200906"/>
    <lineage>
        <taxon>Bacteria</taxon>
        <taxon>Pseudomonadati</taxon>
        <taxon>Pseudomonadota</taxon>
        <taxon>Gammaproteobacteria</taxon>
        <taxon>sulfur-oxidizing symbionts</taxon>
    </lineage>
</organism>
<name>A0A370DGG5_9GAMM</name>
<proteinExistence type="predicted"/>
<keyword evidence="2" id="KW-1185">Reference proteome</keyword>
<dbReference type="EMBL" id="QFXC01000008">
    <property type="protein sequence ID" value="RDH84009.1"/>
    <property type="molecule type" value="Genomic_DNA"/>
</dbReference>
<evidence type="ECO:0008006" key="3">
    <source>
        <dbReference type="Google" id="ProtNLM"/>
    </source>
</evidence>
<sequence>MKDMNELGTVKALMSMSLYSIIEDIFDIDQSDIKLSFDLRSDLNMSNSQEALLADAIADYFDGIQPDLKEIQTLDNLFDMVVEKEFSHIPDEAFLM</sequence>
<reference evidence="1 2" key="1">
    <citation type="journal article" date="2018" name="ISME J.">
        <title>Endosymbiont genomes yield clues of tubeworm success.</title>
        <authorList>
            <person name="Li Y."/>
            <person name="Liles M.R."/>
            <person name="Halanych K.M."/>
        </authorList>
    </citation>
    <scope>NUCLEOTIDE SEQUENCE [LARGE SCALE GENOMIC DNA]</scope>
    <source>
        <strain evidence="1">A1464</strain>
    </source>
</reference>
<comment type="caution">
    <text evidence="1">The sequence shown here is derived from an EMBL/GenBank/DDBJ whole genome shotgun (WGS) entry which is preliminary data.</text>
</comment>
<dbReference type="AlphaFoldDB" id="A0A370DGG5"/>
<accession>A0A370DGG5</accession>
<evidence type="ECO:0000313" key="2">
    <source>
        <dbReference type="Proteomes" id="UP000254266"/>
    </source>
</evidence>
<evidence type="ECO:0000313" key="1">
    <source>
        <dbReference type="EMBL" id="RDH84009.1"/>
    </source>
</evidence>
<protein>
    <recommendedName>
        <fullName evidence="3">Carrier domain-containing protein</fullName>
    </recommendedName>
</protein>